<reference evidence="2 3" key="1">
    <citation type="submission" date="2021-12" db="EMBL/GenBank/DDBJ databases">
        <title>Genome sequencing of bacteria with rrn-lacking chromosome and rrn-plasmid.</title>
        <authorList>
            <person name="Anda M."/>
            <person name="Iwasaki W."/>
        </authorList>
    </citation>
    <scope>NUCLEOTIDE SEQUENCE [LARGE SCALE GENOMIC DNA]</scope>
    <source>
        <strain evidence="2 3">DSM 100852</strain>
        <plasmid evidence="2 3">pFA3</plasmid>
    </source>
</reference>
<feature type="compositionally biased region" description="Basic residues" evidence="1">
    <location>
        <begin position="1"/>
        <end position="13"/>
    </location>
</feature>
<dbReference type="RefSeq" id="WP_338395491.1">
    <property type="nucleotide sequence ID" value="NZ_AP025317.1"/>
</dbReference>
<dbReference type="EMBL" id="AP025317">
    <property type="protein sequence ID" value="BDD12138.1"/>
    <property type="molecule type" value="Genomic_DNA"/>
</dbReference>
<dbReference type="KEGG" id="fax:FUAX_45700"/>
<gene>
    <name evidence="2" type="ORF">FUAX_45700</name>
</gene>
<organism evidence="2 3">
    <name type="scientific">Fulvitalea axinellae</name>
    <dbReference type="NCBI Taxonomy" id="1182444"/>
    <lineage>
        <taxon>Bacteria</taxon>
        <taxon>Pseudomonadati</taxon>
        <taxon>Bacteroidota</taxon>
        <taxon>Cytophagia</taxon>
        <taxon>Cytophagales</taxon>
        <taxon>Persicobacteraceae</taxon>
        <taxon>Fulvitalea</taxon>
    </lineage>
</organism>
<keyword evidence="3" id="KW-1185">Reference proteome</keyword>
<sequence>MFKEPGRHKRPRNRATASPAPKETVAPIQAIMNATTFRSLALVDASKVYRRRKDMTEEGEALTKALKDQRRELETAIGDTAALKRGRWPSYVSFISDYLDAYHHLVAQAESSTTLRDNIWDRLVLLRDIEAQVFRWNSENPIPMEALDEAREMPYLDVYSVLLDEIQEERATLTQELRAKGLPMCPTYMYKTGKPGDAAKPKKKAGPVSADFEEGQLPSFLRTSVVSEAKNQKEEMLYRSWVGQLMSFPTGLLLLTEHARKTRSFMGSAMKVKFGGLGGKPEFSTSGVFSKEYVLPRSLSATEYMYSYSSSSGNSLSFYPPYITFARALAQFTGAMSQDEAERRLFFEAGLPQGRRKFHRRNADNEAVALDYEEIGTTGAQVPPSATSENTGAEGPPPNINFDTVKDVRVPLAVSGFRFEELDKPDTEPENLFGVRPQPAAAAVYRNIFFMTFNPELLDPASIKKFGEQGEFGFVFECQYRTDIDPEQGTPGAQFIVKFPRSGVGELEQWAKHHEKQAFASNFIRMMGHEATAPASVPLPKDSEMLRKMAEVARQGSSADAEFFAHICTHNVGADEDAEEKFKCIVMERVKGYSYEQIEKKIGKHPTILFLKNLFRRAEAQRALGELLLHDLLLGNFDRFWQGMHAGNVLFDLEFKGGGPDVRDFGESFSPYRFKDTPNAINGLDQTLSAYGMHLLLRSIEDPTTLDRYRAEEEEFLWTARVTEDYERNPLAFQAFASDLRTRLAGHLRSYIQAFLRRKDKAKAGEEVVGKISLTRRVIAPVMGREAEHVDTMAMDIGFMEALLRLKTKAPLLENMRKARFDTFQHEAVLLFNNWQTAIDVLNEFNEREIVEQIASFRQFTNVVSSMRSGQYFT</sequence>
<name>A0AAU9CVV4_9BACT</name>
<dbReference type="AlphaFoldDB" id="A0AAU9CVV4"/>
<geneLocation type="plasmid" evidence="2 3">
    <name>pFA3</name>
</geneLocation>
<evidence type="ECO:0000313" key="2">
    <source>
        <dbReference type="EMBL" id="BDD12138.1"/>
    </source>
</evidence>
<proteinExistence type="predicted"/>
<protein>
    <submittedName>
        <fullName evidence="2">Uncharacterized protein</fullName>
    </submittedName>
</protein>
<dbReference type="Proteomes" id="UP001348817">
    <property type="component" value="Plasmid pFA3"/>
</dbReference>
<feature type="region of interest" description="Disordered" evidence="1">
    <location>
        <begin position="1"/>
        <end position="23"/>
    </location>
</feature>
<accession>A0AAU9CVV4</accession>
<keyword evidence="2" id="KW-0614">Plasmid</keyword>
<feature type="region of interest" description="Disordered" evidence="1">
    <location>
        <begin position="378"/>
        <end position="402"/>
    </location>
</feature>
<evidence type="ECO:0000313" key="3">
    <source>
        <dbReference type="Proteomes" id="UP001348817"/>
    </source>
</evidence>
<feature type="compositionally biased region" description="Polar residues" evidence="1">
    <location>
        <begin position="378"/>
        <end position="391"/>
    </location>
</feature>
<evidence type="ECO:0000256" key="1">
    <source>
        <dbReference type="SAM" id="MobiDB-lite"/>
    </source>
</evidence>